<comment type="caution">
    <text evidence="2">The sequence shown here is derived from an EMBL/GenBank/DDBJ whole genome shotgun (WGS) entry which is preliminary data.</text>
</comment>
<keyword evidence="3" id="KW-1185">Reference proteome</keyword>
<protein>
    <recommendedName>
        <fullName evidence="4">META domain-containing protein</fullName>
    </recommendedName>
</protein>
<sequence length="136" mass="14277">MGAVLPGGTVKRLALLPLATLAACAPAPAWQVVSVRTSEAQPATETSLARVRIDDHRFTGTTGCTDVTGTFDGDSPITLSGVRIGDPGNCSGWARQTHDQLAPLLVDGAEFRVARPADFELVLVHTGGETIRLMLQ</sequence>
<evidence type="ECO:0008006" key="4">
    <source>
        <dbReference type="Google" id="ProtNLM"/>
    </source>
</evidence>
<evidence type="ECO:0000313" key="3">
    <source>
        <dbReference type="Proteomes" id="UP000577408"/>
    </source>
</evidence>
<feature type="chain" id="PRO_5039254464" description="META domain-containing protein" evidence="1">
    <location>
        <begin position="30"/>
        <end position="136"/>
    </location>
</feature>
<dbReference type="Proteomes" id="UP000577408">
    <property type="component" value="Unassembled WGS sequence"/>
</dbReference>
<evidence type="ECO:0000256" key="1">
    <source>
        <dbReference type="SAM" id="SignalP"/>
    </source>
</evidence>
<feature type="signal peptide" evidence="1">
    <location>
        <begin position="1"/>
        <end position="29"/>
    </location>
</feature>
<reference evidence="2 3" key="1">
    <citation type="submission" date="2020-05" db="EMBL/GenBank/DDBJ databases">
        <title>Descriptions of Corynebacterium xxxx sp. nov., Corynebacterium yyyy sp. nov. and Corynebacterium zzzz sp. nov.</title>
        <authorList>
            <person name="Zhang G."/>
        </authorList>
    </citation>
    <scope>NUCLEOTIDE SEQUENCE [LARGE SCALE GENOMIC DNA]</scope>
    <source>
        <strain evidence="3">zg-913</strain>
    </source>
</reference>
<dbReference type="RefSeq" id="WP_181192798.1">
    <property type="nucleotide sequence ID" value="NZ_JABFED010000007.1"/>
</dbReference>
<proteinExistence type="predicted"/>
<gene>
    <name evidence="2" type="ORF">HMA55_09455</name>
</gene>
<name>A0A7V8UVH6_9CORY</name>
<keyword evidence="1" id="KW-0732">Signal</keyword>
<evidence type="ECO:0000313" key="2">
    <source>
        <dbReference type="EMBL" id="MBA1838106.1"/>
    </source>
</evidence>
<accession>A0A7V8UVH6</accession>
<dbReference type="AlphaFoldDB" id="A0A7V8UVH6"/>
<dbReference type="EMBL" id="JABFED010000007">
    <property type="protein sequence ID" value="MBA1838106.1"/>
    <property type="molecule type" value="Genomic_DNA"/>
</dbReference>
<organism evidence="2 3">
    <name type="scientific">Corynebacterium wankanglinii</name>
    <dbReference type="NCBI Taxonomy" id="2735136"/>
    <lineage>
        <taxon>Bacteria</taxon>
        <taxon>Bacillati</taxon>
        <taxon>Actinomycetota</taxon>
        <taxon>Actinomycetes</taxon>
        <taxon>Mycobacteriales</taxon>
        <taxon>Corynebacteriaceae</taxon>
        <taxon>Corynebacterium</taxon>
    </lineage>
</organism>